<dbReference type="GO" id="GO:0097237">
    <property type="term" value="P:cellular response to toxic substance"/>
    <property type="evidence" value="ECO:0007669"/>
    <property type="project" value="UniProtKB-ARBA"/>
</dbReference>
<feature type="signal peptide" evidence="4">
    <location>
        <begin position="1"/>
        <end position="20"/>
    </location>
</feature>
<accession>A0AAD6ILQ4</accession>
<dbReference type="Pfam" id="PF07992">
    <property type="entry name" value="Pyr_redox_2"/>
    <property type="match status" value="1"/>
</dbReference>
<keyword evidence="7" id="KW-1185">Reference proteome</keyword>
<protein>
    <recommendedName>
        <fullName evidence="5">FAD/NAD(P)-binding domain-containing protein</fullName>
    </recommendedName>
</protein>
<dbReference type="GO" id="GO:0016491">
    <property type="term" value="F:oxidoreductase activity"/>
    <property type="evidence" value="ECO:0007669"/>
    <property type="project" value="UniProtKB-KW"/>
</dbReference>
<feature type="domain" description="FAD/NAD(P)-binding" evidence="5">
    <location>
        <begin position="28"/>
        <end position="331"/>
    </location>
</feature>
<dbReference type="InterPro" id="IPR023753">
    <property type="entry name" value="FAD/NAD-binding_dom"/>
</dbReference>
<comment type="similarity">
    <text evidence="1">Belongs to the class-II pyridine nucleotide-disulfide oxidoreductase family.</text>
</comment>
<evidence type="ECO:0000259" key="5">
    <source>
        <dbReference type="Pfam" id="PF07992"/>
    </source>
</evidence>
<keyword evidence="2" id="KW-0285">Flavoprotein</keyword>
<dbReference type="PRINTS" id="PR00368">
    <property type="entry name" value="FADPNR"/>
</dbReference>
<reference evidence="6" key="1">
    <citation type="journal article" date="2023" name="IMA Fungus">
        <title>Comparative genomic study of the Penicillium genus elucidates a diverse pangenome and 15 lateral gene transfer events.</title>
        <authorList>
            <person name="Petersen C."/>
            <person name="Sorensen T."/>
            <person name="Nielsen M.R."/>
            <person name="Sondergaard T.E."/>
            <person name="Sorensen J.L."/>
            <person name="Fitzpatrick D.A."/>
            <person name="Frisvad J.C."/>
            <person name="Nielsen K.L."/>
        </authorList>
    </citation>
    <scope>NUCLEOTIDE SEQUENCE</scope>
    <source>
        <strain evidence="6">IBT 15450</strain>
    </source>
</reference>
<evidence type="ECO:0000256" key="2">
    <source>
        <dbReference type="ARBA" id="ARBA00022630"/>
    </source>
</evidence>
<evidence type="ECO:0000313" key="7">
    <source>
        <dbReference type="Proteomes" id="UP001219568"/>
    </source>
</evidence>
<dbReference type="InterPro" id="IPR036188">
    <property type="entry name" value="FAD/NAD-bd_sf"/>
</dbReference>
<feature type="chain" id="PRO_5042071210" description="FAD/NAD(P)-binding domain-containing protein" evidence="4">
    <location>
        <begin position="21"/>
        <end position="385"/>
    </location>
</feature>
<dbReference type="PANTHER" id="PTHR48105">
    <property type="entry name" value="THIOREDOXIN REDUCTASE 1-RELATED-RELATED"/>
    <property type="match status" value="1"/>
</dbReference>
<name>A0AAD6ILQ4_PENCN</name>
<organism evidence="6 7">
    <name type="scientific">Penicillium canescens</name>
    <dbReference type="NCBI Taxonomy" id="5083"/>
    <lineage>
        <taxon>Eukaryota</taxon>
        <taxon>Fungi</taxon>
        <taxon>Dikarya</taxon>
        <taxon>Ascomycota</taxon>
        <taxon>Pezizomycotina</taxon>
        <taxon>Eurotiomycetes</taxon>
        <taxon>Eurotiomycetidae</taxon>
        <taxon>Eurotiales</taxon>
        <taxon>Aspergillaceae</taxon>
        <taxon>Penicillium</taxon>
    </lineage>
</organism>
<dbReference type="EMBL" id="JAQJZL010000002">
    <property type="protein sequence ID" value="KAJ6052863.1"/>
    <property type="molecule type" value="Genomic_DNA"/>
</dbReference>
<reference evidence="6" key="2">
    <citation type="submission" date="2023-01" db="EMBL/GenBank/DDBJ databases">
        <authorList>
            <person name="Petersen C."/>
        </authorList>
    </citation>
    <scope>NUCLEOTIDE SEQUENCE</scope>
    <source>
        <strain evidence="6">IBT 15450</strain>
    </source>
</reference>
<evidence type="ECO:0000256" key="4">
    <source>
        <dbReference type="SAM" id="SignalP"/>
    </source>
</evidence>
<dbReference type="Gene3D" id="3.50.50.60">
    <property type="entry name" value="FAD/NAD(P)-binding domain"/>
    <property type="match status" value="2"/>
</dbReference>
<gene>
    <name evidence="6" type="ORF">N7460_003397</name>
</gene>
<comment type="caution">
    <text evidence="6">The sequence shown here is derived from an EMBL/GenBank/DDBJ whole genome shotgun (WGS) entry which is preliminary data.</text>
</comment>
<evidence type="ECO:0000256" key="1">
    <source>
        <dbReference type="ARBA" id="ARBA00009333"/>
    </source>
</evidence>
<dbReference type="SUPFAM" id="SSF51905">
    <property type="entry name" value="FAD/NAD(P)-binding domain"/>
    <property type="match status" value="1"/>
</dbReference>
<dbReference type="PRINTS" id="PR00469">
    <property type="entry name" value="PNDRDTASEII"/>
</dbReference>
<evidence type="ECO:0000313" key="6">
    <source>
        <dbReference type="EMBL" id="KAJ6052863.1"/>
    </source>
</evidence>
<dbReference type="Proteomes" id="UP001219568">
    <property type="component" value="Unassembled WGS sequence"/>
</dbReference>
<dbReference type="AlphaFoldDB" id="A0AAD6ILQ4"/>
<dbReference type="InterPro" id="IPR050097">
    <property type="entry name" value="Ferredoxin-NADP_redctase_2"/>
</dbReference>
<sequence>MAPIRAFVSALLSLLTVTGAVSVPQTDYDVIVVGGGPSGLSALSGVVRVQRKALLIDSGVYRNDPTREMHDVLGNDGTPPAEFRGLAREQILKYPTARIQNGTVESITPMGGNYSSFTVTDNSGKNYTARKIVLGTGVRDVLPATPGLQEAWGKGVFWCPWCDGYEHREQPFGIIGNLSDVLGSVLETNTLYSDVIAFVNGTQTPQGEIQATSQHEGWEEQLKAWNIKIENRTIASLERLQDGSIHRNRTTDTQFDKFRVHFTTGEPIDRSAFIVNFPTTQYSSLPAKMHLDVADGKITVTSGMRTNQTGVFAIGDANSDGSTNVPHALFSGKRAAVYIHVEMSREDSQSKVSKRDILSRRELEKEAARVIGENLEPQWKRAQHI</sequence>
<proteinExistence type="inferred from homology"/>
<keyword evidence="3" id="KW-0560">Oxidoreductase</keyword>
<keyword evidence="4" id="KW-0732">Signal</keyword>
<evidence type="ECO:0000256" key="3">
    <source>
        <dbReference type="ARBA" id="ARBA00023002"/>
    </source>
</evidence>